<dbReference type="GO" id="GO:0003677">
    <property type="term" value="F:DNA binding"/>
    <property type="evidence" value="ECO:0007669"/>
    <property type="project" value="UniProtKB-KW"/>
</dbReference>
<dbReference type="Pfam" id="PF00392">
    <property type="entry name" value="GntR"/>
    <property type="match status" value="1"/>
</dbReference>
<keyword evidence="2" id="KW-0238">DNA-binding</keyword>
<evidence type="ECO:0000256" key="3">
    <source>
        <dbReference type="ARBA" id="ARBA00023163"/>
    </source>
</evidence>
<keyword evidence="1" id="KW-0805">Transcription regulation</keyword>
<evidence type="ECO:0000313" key="5">
    <source>
        <dbReference type="Proteomes" id="UP000199494"/>
    </source>
</evidence>
<dbReference type="GO" id="GO:0045892">
    <property type="term" value="P:negative regulation of DNA-templated transcription"/>
    <property type="evidence" value="ECO:0007669"/>
    <property type="project" value="TreeGrafter"/>
</dbReference>
<evidence type="ECO:0000313" key="4">
    <source>
        <dbReference type="EMBL" id="SDD14312.1"/>
    </source>
</evidence>
<evidence type="ECO:0000256" key="1">
    <source>
        <dbReference type="ARBA" id="ARBA00023015"/>
    </source>
</evidence>
<organism evidence="4 5">
    <name type="scientific">Prauserella marina</name>
    <dbReference type="NCBI Taxonomy" id="530584"/>
    <lineage>
        <taxon>Bacteria</taxon>
        <taxon>Bacillati</taxon>
        <taxon>Actinomycetota</taxon>
        <taxon>Actinomycetes</taxon>
        <taxon>Pseudonocardiales</taxon>
        <taxon>Pseudonocardiaceae</taxon>
        <taxon>Prauserella</taxon>
    </lineage>
</organism>
<dbReference type="AlphaFoldDB" id="A0A222VXX0"/>
<dbReference type="RefSeq" id="WP_091805649.1">
    <property type="nucleotide sequence ID" value="NZ_CP016353.1"/>
</dbReference>
<keyword evidence="5" id="KW-1185">Reference proteome</keyword>
<sequence>MSWNDRSARIDHDGPDLLWEQVATDIRDDVKSGSLKPGAKLPGELELADIYGVARVTVRRAVLELRKEGFLRVTHGRGTFVAKPG</sequence>
<dbReference type="InterPro" id="IPR036388">
    <property type="entry name" value="WH-like_DNA-bd_sf"/>
</dbReference>
<dbReference type="KEGG" id="pmad:BAY61_30195"/>
<dbReference type="PROSITE" id="PS50949">
    <property type="entry name" value="HTH_GNTR"/>
    <property type="match status" value="1"/>
</dbReference>
<dbReference type="EMBL" id="FMZE01000006">
    <property type="protein sequence ID" value="SDD14312.1"/>
    <property type="molecule type" value="Genomic_DNA"/>
</dbReference>
<dbReference type="SMART" id="SM00345">
    <property type="entry name" value="HTH_GNTR"/>
    <property type="match status" value="1"/>
</dbReference>
<dbReference type="PANTHER" id="PTHR44846">
    <property type="entry name" value="MANNOSYL-D-GLYCERATE TRANSPORT/METABOLISM SYSTEM REPRESSOR MNGR-RELATED"/>
    <property type="match status" value="1"/>
</dbReference>
<proteinExistence type="predicted"/>
<dbReference type="PRINTS" id="PR00035">
    <property type="entry name" value="HTHGNTR"/>
</dbReference>
<keyword evidence="3" id="KW-0804">Transcription</keyword>
<dbReference type="InterPro" id="IPR000524">
    <property type="entry name" value="Tscrpt_reg_HTH_GntR"/>
</dbReference>
<dbReference type="InterPro" id="IPR036390">
    <property type="entry name" value="WH_DNA-bd_sf"/>
</dbReference>
<dbReference type="GO" id="GO:0003700">
    <property type="term" value="F:DNA-binding transcription factor activity"/>
    <property type="evidence" value="ECO:0007669"/>
    <property type="project" value="InterPro"/>
</dbReference>
<protein>
    <submittedName>
        <fullName evidence="4">Uncharacterized protein</fullName>
    </submittedName>
</protein>
<gene>
    <name evidence="4" type="ORF">SAMN05421630_106107</name>
</gene>
<dbReference type="CDD" id="cd07377">
    <property type="entry name" value="WHTH_GntR"/>
    <property type="match status" value="1"/>
</dbReference>
<accession>A0A222VXX0</accession>
<reference evidence="4 5" key="1">
    <citation type="submission" date="2016-10" db="EMBL/GenBank/DDBJ databases">
        <authorList>
            <person name="de Groot N.N."/>
        </authorList>
    </citation>
    <scope>NUCLEOTIDE SEQUENCE [LARGE SCALE GENOMIC DNA]</scope>
    <source>
        <strain evidence="4 5">CGMCC 4.5506</strain>
    </source>
</reference>
<dbReference type="PANTHER" id="PTHR44846:SF1">
    <property type="entry name" value="MANNOSYL-D-GLYCERATE TRANSPORT_METABOLISM SYSTEM REPRESSOR MNGR-RELATED"/>
    <property type="match status" value="1"/>
</dbReference>
<dbReference type="STRING" id="530584.SAMN05421630_106107"/>
<dbReference type="Proteomes" id="UP000199494">
    <property type="component" value="Unassembled WGS sequence"/>
</dbReference>
<evidence type="ECO:0000256" key="2">
    <source>
        <dbReference type="ARBA" id="ARBA00023125"/>
    </source>
</evidence>
<dbReference type="Gene3D" id="1.10.10.10">
    <property type="entry name" value="Winged helix-like DNA-binding domain superfamily/Winged helix DNA-binding domain"/>
    <property type="match status" value="1"/>
</dbReference>
<dbReference type="InterPro" id="IPR050679">
    <property type="entry name" value="Bact_HTH_transcr_reg"/>
</dbReference>
<dbReference type="OrthoDB" id="3615556at2"/>
<name>A0A222VXX0_9PSEU</name>
<dbReference type="SUPFAM" id="SSF46785">
    <property type="entry name" value="Winged helix' DNA-binding domain"/>
    <property type="match status" value="1"/>
</dbReference>